<organism evidence="2 3">
    <name type="scientific">Streblomastix strix</name>
    <dbReference type="NCBI Taxonomy" id="222440"/>
    <lineage>
        <taxon>Eukaryota</taxon>
        <taxon>Metamonada</taxon>
        <taxon>Preaxostyla</taxon>
        <taxon>Oxymonadida</taxon>
        <taxon>Streblomastigidae</taxon>
        <taxon>Streblomastix</taxon>
    </lineage>
</organism>
<sequence>MFDADWYNSGDIVPDQVTPACDATPLSDGTETAGISSEYSRGDHAHPLNITTTISPSDSASGSVGSTNFYARNDHYHPLNIITSIPPQNSASGSVRTTNYYIKNDHSHPINVEINASNITIVNGVGDNGTSAFYTRQDHVHPQQLTYDGNETATKFIKIGGFTTKVLCAFGDSKAISDIDSDSYTTKYTISGSFVKKRGEELQVIEGTIRKREDDEKSIDRDYLTRKEITDNYVTIATNQTVTGLRNESRAANRGLQISADGHSLSFNGSVIAGTGATNRATNGSVNYSAGNPILWGVNCVGTEGGFYSNGTNVFWRVHQLTMGSVSPQSMIYKIYLQ</sequence>
<feature type="compositionally biased region" description="Polar residues" evidence="1">
    <location>
        <begin position="27"/>
        <end position="39"/>
    </location>
</feature>
<evidence type="ECO:0000256" key="1">
    <source>
        <dbReference type="SAM" id="MobiDB-lite"/>
    </source>
</evidence>
<evidence type="ECO:0000313" key="3">
    <source>
        <dbReference type="Proteomes" id="UP000324800"/>
    </source>
</evidence>
<evidence type="ECO:0000313" key="2">
    <source>
        <dbReference type="EMBL" id="KAA6385165.1"/>
    </source>
</evidence>
<accession>A0A5J4VRK1</accession>
<reference evidence="2 3" key="1">
    <citation type="submission" date="2019-03" db="EMBL/GenBank/DDBJ databases">
        <title>Single cell metagenomics reveals metabolic interactions within the superorganism composed of flagellate Streblomastix strix and complex community of Bacteroidetes bacteria on its surface.</title>
        <authorList>
            <person name="Treitli S.C."/>
            <person name="Kolisko M."/>
            <person name="Husnik F."/>
            <person name="Keeling P."/>
            <person name="Hampl V."/>
        </authorList>
    </citation>
    <scope>NUCLEOTIDE SEQUENCE [LARGE SCALE GENOMIC DNA]</scope>
    <source>
        <strain evidence="2">ST1C</strain>
    </source>
</reference>
<dbReference type="EMBL" id="SNRW01005387">
    <property type="protein sequence ID" value="KAA6385165.1"/>
    <property type="molecule type" value="Genomic_DNA"/>
</dbReference>
<comment type="caution">
    <text evidence="2">The sequence shown here is derived from an EMBL/GenBank/DDBJ whole genome shotgun (WGS) entry which is preliminary data.</text>
</comment>
<gene>
    <name evidence="2" type="ORF">EZS28_019310</name>
</gene>
<name>A0A5J4VRK1_9EUKA</name>
<proteinExistence type="predicted"/>
<dbReference type="Proteomes" id="UP000324800">
    <property type="component" value="Unassembled WGS sequence"/>
</dbReference>
<protein>
    <submittedName>
        <fullName evidence="2">Uncharacterized protein</fullName>
    </submittedName>
</protein>
<dbReference type="AlphaFoldDB" id="A0A5J4VRK1"/>
<feature type="region of interest" description="Disordered" evidence="1">
    <location>
        <begin position="17"/>
        <end position="47"/>
    </location>
</feature>